<evidence type="ECO:0000256" key="2">
    <source>
        <dbReference type="ARBA" id="ARBA00022692"/>
    </source>
</evidence>
<dbReference type="AlphaFoldDB" id="A0A369LA74"/>
<dbReference type="InterPro" id="IPR004443">
    <property type="entry name" value="YjeF_N_dom"/>
</dbReference>
<keyword evidence="8" id="KW-1185">Reference proteome</keyword>
<dbReference type="PANTHER" id="PTHR36834">
    <property type="entry name" value="MEMBRANE PROTEIN-RELATED"/>
    <property type="match status" value="1"/>
</dbReference>
<evidence type="ECO:0000256" key="4">
    <source>
        <dbReference type="ARBA" id="ARBA00023136"/>
    </source>
</evidence>
<dbReference type="PROSITE" id="PS51385">
    <property type="entry name" value="YJEF_N"/>
    <property type="match status" value="1"/>
</dbReference>
<dbReference type="EMBL" id="PPTP01000003">
    <property type="protein sequence ID" value="RDB56074.1"/>
    <property type="molecule type" value="Genomic_DNA"/>
</dbReference>
<dbReference type="InterPro" id="IPR036652">
    <property type="entry name" value="YjeF_N_dom_sf"/>
</dbReference>
<dbReference type="GO" id="GO:0016020">
    <property type="term" value="C:membrane"/>
    <property type="evidence" value="ECO:0007669"/>
    <property type="project" value="UniProtKB-SubCell"/>
</dbReference>
<name>A0A369LA74_9ACTN</name>
<dbReference type="Pfam" id="PF04892">
    <property type="entry name" value="VanZ"/>
    <property type="match status" value="1"/>
</dbReference>
<dbReference type="InterPro" id="IPR006976">
    <property type="entry name" value="VanZ-like"/>
</dbReference>
<organism evidence="7 8">
    <name type="scientific">Senegalimassilia anaerobia</name>
    <dbReference type="NCBI Taxonomy" id="1473216"/>
    <lineage>
        <taxon>Bacteria</taxon>
        <taxon>Bacillati</taxon>
        <taxon>Actinomycetota</taxon>
        <taxon>Coriobacteriia</taxon>
        <taxon>Coriobacteriales</taxon>
        <taxon>Coriobacteriaceae</taxon>
        <taxon>Senegalimassilia</taxon>
    </lineage>
</organism>
<protein>
    <submittedName>
        <fullName evidence="7">Carbohydrate kinase</fullName>
    </submittedName>
</protein>
<dbReference type="RefSeq" id="WP_114620399.1">
    <property type="nucleotide sequence ID" value="NZ_PPTP01000003.1"/>
</dbReference>
<evidence type="ECO:0000313" key="8">
    <source>
        <dbReference type="Proteomes" id="UP000253792"/>
    </source>
</evidence>
<dbReference type="PANTHER" id="PTHR36834:SF1">
    <property type="entry name" value="INTEGRAL MEMBRANE PROTEIN"/>
    <property type="match status" value="1"/>
</dbReference>
<keyword evidence="7" id="KW-0808">Transferase</keyword>
<keyword evidence="2 5" id="KW-0812">Transmembrane</keyword>
<dbReference type="InterPro" id="IPR010432">
    <property type="entry name" value="RDD"/>
</dbReference>
<feature type="transmembrane region" description="Helical" evidence="5">
    <location>
        <begin position="308"/>
        <end position="328"/>
    </location>
</feature>
<dbReference type="Pfam" id="PF06271">
    <property type="entry name" value="RDD"/>
    <property type="match status" value="1"/>
</dbReference>
<dbReference type="STRING" id="1034345.GCA_000236865_00359"/>
<evidence type="ECO:0000256" key="1">
    <source>
        <dbReference type="ARBA" id="ARBA00004141"/>
    </source>
</evidence>
<accession>A0A369LA74</accession>
<dbReference type="InterPro" id="IPR053150">
    <property type="entry name" value="Teicoplanin_resist-assoc"/>
</dbReference>
<dbReference type="Proteomes" id="UP000253792">
    <property type="component" value="Unassembled WGS sequence"/>
</dbReference>
<feature type="transmembrane region" description="Helical" evidence="5">
    <location>
        <begin position="140"/>
        <end position="162"/>
    </location>
</feature>
<dbReference type="Pfam" id="PF03853">
    <property type="entry name" value="YjeF_N"/>
    <property type="match status" value="1"/>
</dbReference>
<evidence type="ECO:0000259" key="6">
    <source>
        <dbReference type="PROSITE" id="PS51385"/>
    </source>
</evidence>
<feature type="transmembrane region" description="Helical" evidence="5">
    <location>
        <begin position="174"/>
        <end position="195"/>
    </location>
</feature>
<sequence length="667" mass="72560">MSKFVMPITTAVLLFPLIAALITAPFLIYKYRKVGSVPWLHSAAMYSFVFYLMCAYFLVLLPLPADRTAVVAYAQTPQLIPFQFVRSFLAETTARLDDPSTWLAAICDPYMYEAFFNVLLLVPLGAYLRYYFHRPWWQTLLIGFCVTLSFETTQLTGIWGIYEHPYRLFDVDDLMTNTLGCMVGFWLAGPVMRVLPDVRVAARQAAERGTTASATRRALTFGLDLALSQTLAGCGYFAVHAVNGSRLLAGFGIEHATFWTCECAAIAAVFALFPVITRGQTPAQKLLRLRIVRPDAAPASGGQIVCRYATLFAIVLLPAWAFGLVAGVDDIPTTPAELRALASLCVHDKTALTLIWCAGVLAWAATLTVRAWRAWRGRAPFIMLNGLISDTRIMTEDGIKQIRERTHVLDVGKVVELEQRIAACGTSLGALMERAGCAIADQMRSWVPDPAPILILTGSGNNGGDGWVCGRALAQAGWPVALACPRPPEQLSAEPARTAALEAVTAAEAHGWPFSVLVAPTPEELSREFDRASGVVDAILGTGFSGMQVREPYATWIQLANRRRFRGKLTRKRIAGARHPQAGKRTPAHAKAAGKAKDAPFTIAADVPSGVSAQTGDAALPRIYADETVTMIVYKPGLLARKAAPMTGVVRLAPLVDDVERYLDAMT</sequence>
<keyword evidence="3 5" id="KW-1133">Transmembrane helix</keyword>
<dbReference type="OrthoDB" id="4822551at2"/>
<dbReference type="SUPFAM" id="SSF64153">
    <property type="entry name" value="YjeF N-terminal domain-like"/>
    <property type="match status" value="2"/>
</dbReference>
<keyword evidence="4 5" id="KW-0472">Membrane</keyword>
<feature type="transmembrane region" description="Helical" evidence="5">
    <location>
        <begin position="351"/>
        <end position="372"/>
    </location>
</feature>
<feature type="transmembrane region" description="Helical" evidence="5">
    <location>
        <begin position="12"/>
        <end position="31"/>
    </location>
</feature>
<feature type="domain" description="YjeF N-terminal" evidence="6">
    <location>
        <begin position="414"/>
        <end position="663"/>
    </location>
</feature>
<evidence type="ECO:0000256" key="5">
    <source>
        <dbReference type="SAM" id="Phobius"/>
    </source>
</evidence>
<dbReference type="GO" id="GO:0016301">
    <property type="term" value="F:kinase activity"/>
    <property type="evidence" value="ECO:0007669"/>
    <property type="project" value="UniProtKB-KW"/>
</dbReference>
<reference evidence="7 8" key="1">
    <citation type="journal article" date="2018" name="Elife">
        <title>Discovery and characterization of a prevalent human gut bacterial enzyme sufficient for the inactivation of a family of plant toxins.</title>
        <authorList>
            <person name="Koppel N."/>
            <person name="Bisanz J.E."/>
            <person name="Pandelia M.E."/>
            <person name="Turnbaugh P.J."/>
            <person name="Balskus E.P."/>
        </authorList>
    </citation>
    <scope>NUCLEOTIDE SEQUENCE [LARGE SCALE GENOMIC DNA]</scope>
    <source>
        <strain evidence="8">anaerobia AP69FAA</strain>
    </source>
</reference>
<feature type="transmembrane region" description="Helical" evidence="5">
    <location>
        <begin position="110"/>
        <end position="128"/>
    </location>
</feature>
<keyword evidence="7" id="KW-0418">Kinase</keyword>
<dbReference type="Gene3D" id="3.40.50.10260">
    <property type="entry name" value="YjeF N-terminal domain"/>
    <property type="match status" value="1"/>
</dbReference>
<evidence type="ECO:0000256" key="3">
    <source>
        <dbReference type="ARBA" id="ARBA00022989"/>
    </source>
</evidence>
<comment type="caution">
    <text evidence="7">The sequence shown here is derived from an EMBL/GenBank/DDBJ whole genome shotgun (WGS) entry which is preliminary data.</text>
</comment>
<comment type="subcellular location">
    <subcellularLocation>
        <location evidence="1">Membrane</location>
        <topology evidence="1">Multi-pass membrane protein</topology>
    </subcellularLocation>
</comment>
<proteinExistence type="predicted"/>
<evidence type="ECO:0000313" key="7">
    <source>
        <dbReference type="EMBL" id="RDB56074.1"/>
    </source>
</evidence>
<feature type="transmembrane region" description="Helical" evidence="5">
    <location>
        <begin position="43"/>
        <end position="63"/>
    </location>
</feature>
<gene>
    <name evidence="7" type="ORF">C1880_04040</name>
</gene>